<evidence type="ECO:0000313" key="3">
    <source>
        <dbReference type="Proteomes" id="UP000231474"/>
    </source>
</evidence>
<evidence type="ECO:0000313" key="2">
    <source>
        <dbReference type="EMBL" id="PJE67316.1"/>
    </source>
</evidence>
<keyword evidence="1" id="KW-1133">Transmembrane helix</keyword>
<feature type="transmembrane region" description="Helical" evidence="1">
    <location>
        <begin position="12"/>
        <end position="32"/>
    </location>
</feature>
<feature type="transmembrane region" description="Helical" evidence="1">
    <location>
        <begin position="85"/>
        <end position="105"/>
    </location>
</feature>
<keyword evidence="1" id="KW-0472">Membrane</keyword>
<accession>A0A2M8L343</accession>
<evidence type="ECO:0008006" key="4">
    <source>
        <dbReference type="Google" id="ProtNLM"/>
    </source>
</evidence>
<feature type="transmembrane region" description="Helical" evidence="1">
    <location>
        <begin position="52"/>
        <end position="73"/>
    </location>
</feature>
<dbReference type="AlphaFoldDB" id="A0A2M8L343"/>
<keyword evidence="1" id="KW-0812">Transmembrane</keyword>
<reference evidence="3" key="1">
    <citation type="submission" date="2017-09" db="EMBL/GenBank/DDBJ databases">
        <title>Depth-based differentiation of microbial function through sediment-hosted aquifers and enrichment of novel symbionts in the deep terrestrial subsurface.</title>
        <authorList>
            <person name="Probst A.J."/>
            <person name="Ladd B."/>
            <person name="Jarett J.K."/>
            <person name="Geller-Mcgrath D.E."/>
            <person name="Sieber C.M.K."/>
            <person name="Emerson J.B."/>
            <person name="Anantharaman K."/>
            <person name="Thomas B.C."/>
            <person name="Malmstrom R."/>
            <person name="Stieglmeier M."/>
            <person name="Klingl A."/>
            <person name="Woyke T."/>
            <person name="Ryan C.M."/>
            <person name="Banfield J.F."/>
        </authorList>
    </citation>
    <scope>NUCLEOTIDE SEQUENCE [LARGE SCALE GENOMIC DNA]</scope>
</reference>
<comment type="caution">
    <text evidence="2">The sequence shown here is derived from an EMBL/GenBank/DDBJ whole genome shotgun (WGS) entry which is preliminary data.</text>
</comment>
<dbReference type="Proteomes" id="UP000231474">
    <property type="component" value="Unassembled WGS sequence"/>
</dbReference>
<protein>
    <recommendedName>
        <fullName evidence="4">DUF1648 domain-containing protein</fullName>
    </recommendedName>
</protein>
<sequence>MEEDKLVRFEKTATLFFIITSFFLFALFWGKLPPQVPLFYSRPWGEEQLGKPLELLILPGTSFLFYLGAALICKFYSLEKLLLRIINIGVTLFSFLSFLTLLKIITLAI</sequence>
<organism evidence="2 3">
    <name type="scientific">Candidatus Shapirobacteria bacterium CG10_big_fil_rev_8_21_14_0_10_40_9</name>
    <dbReference type="NCBI Taxonomy" id="1974888"/>
    <lineage>
        <taxon>Bacteria</taxon>
        <taxon>Candidatus Shapironibacteriota</taxon>
    </lineage>
</organism>
<dbReference type="EMBL" id="PFEK01000062">
    <property type="protein sequence ID" value="PJE67316.1"/>
    <property type="molecule type" value="Genomic_DNA"/>
</dbReference>
<evidence type="ECO:0000256" key="1">
    <source>
        <dbReference type="SAM" id="Phobius"/>
    </source>
</evidence>
<name>A0A2M8L343_9BACT</name>
<gene>
    <name evidence="2" type="ORF">COU95_03155</name>
</gene>
<proteinExistence type="predicted"/>